<proteinExistence type="predicted"/>
<dbReference type="Proteomes" id="UP000239710">
    <property type="component" value="Unassembled WGS sequence"/>
</dbReference>
<feature type="region of interest" description="Disordered" evidence="1">
    <location>
        <begin position="1"/>
        <end position="25"/>
    </location>
</feature>
<evidence type="ECO:0000313" key="3">
    <source>
        <dbReference type="Proteomes" id="UP000239710"/>
    </source>
</evidence>
<organism evidence="2 3">
    <name type="scientific">Xanthomonas bromi</name>
    <dbReference type="NCBI Taxonomy" id="56449"/>
    <lineage>
        <taxon>Bacteria</taxon>
        <taxon>Pseudomonadati</taxon>
        <taxon>Pseudomonadota</taxon>
        <taxon>Gammaproteobacteria</taxon>
        <taxon>Lysobacterales</taxon>
        <taxon>Lysobacteraceae</taxon>
        <taxon>Xanthomonas</taxon>
    </lineage>
</organism>
<gene>
    <name evidence="2" type="ORF">XbrCFBP1976_19850</name>
</gene>
<protein>
    <recommendedName>
        <fullName evidence="4">AraC family transcriptional regulator</fullName>
    </recommendedName>
</protein>
<evidence type="ECO:0000313" key="2">
    <source>
        <dbReference type="EMBL" id="PPV04893.1"/>
    </source>
</evidence>
<evidence type="ECO:0000256" key="1">
    <source>
        <dbReference type="SAM" id="MobiDB-lite"/>
    </source>
</evidence>
<accession>A0ABX5BM55</accession>
<keyword evidence="3" id="KW-1185">Reference proteome</keyword>
<evidence type="ECO:0008006" key="4">
    <source>
        <dbReference type="Google" id="ProtNLM"/>
    </source>
</evidence>
<reference evidence="2 3" key="1">
    <citation type="submission" date="2016-08" db="EMBL/GenBank/DDBJ databases">
        <title>Evolution of the type three secretion system and type three effector repertoires in Xanthomonas.</title>
        <authorList>
            <person name="Merda D."/>
            <person name="Briand M."/>
            <person name="Bosis E."/>
            <person name="Rousseau C."/>
            <person name="Portier P."/>
            <person name="Jacques M.-A."/>
            <person name="Fischer-Le Saux M."/>
        </authorList>
    </citation>
    <scope>NUCLEOTIDE SEQUENCE [LARGE SCALE GENOMIC DNA]</scope>
    <source>
        <strain evidence="2 3">CFBP1976</strain>
    </source>
</reference>
<sequence length="75" mass="8041">MRSGIGNRESGIGNRESGIGNRESGVGSWELGVGSWIGASGCDLDVRWQYRWETVSAAAAQNRPSSRNAAADRRC</sequence>
<name>A0ABX5BM55_9XANT</name>
<comment type="caution">
    <text evidence="2">The sequence shown here is derived from an EMBL/GenBank/DDBJ whole genome shotgun (WGS) entry which is preliminary data.</text>
</comment>
<dbReference type="EMBL" id="MDCE01000046">
    <property type="protein sequence ID" value="PPV04893.1"/>
    <property type="molecule type" value="Genomic_DNA"/>
</dbReference>